<protein>
    <submittedName>
        <fullName evidence="3">DNA2/NAM7 helicase helicase domain-containing protein</fullName>
    </submittedName>
</protein>
<evidence type="ECO:0000259" key="1">
    <source>
        <dbReference type="Pfam" id="PF13086"/>
    </source>
</evidence>
<keyword evidence="2" id="KW-1185">Reference proteome</keyword>
<dbReference type="GO" id="GO:0035194">
    <property type="term" value="P:regulatory ncRNA-mediated post-transcriptional gene silencing"/>
    <property type="evidence" value="ECO:0007669"/>
    <property type="project" value="TreeGrafter"/>
</dbReference>
<accession>A0A914XUK7</accession>
<dbReference type="InterPro" id="IPR027417">
    <property type="entry name" value="P-loop_NTPase"/>
</dbReference>
<organism evidence="2 3">
    <name type="scientific">Panagrolaimus superbus</name>
    <dbReference type="NCBI Taxonomy" id="310955"/>
    <lineage>
        <taxon>Eukaryota</taxon>
        <taxon>Metazoa</taxon>
        <taxon>Ecdysozoa</taxon>
        <taxon>Nematoda</taxon>
        <taxon>Chromadorea</taxon>
        <taxon>Rhabditida</taxon>
        <taxon>Tylenchina</taxon>
        <taxon>Panagrolaimomorpha</taxon>
        <taxon>Panagrolaimoidea</taxon>
        <taxon>Panagrolaimidae</taxon>
        <taxon>Panagrolaimus</taxon>
    </lineage>
</organism>
<proteinExistence type="predicted"/>
<dbReference type="Proteomes" id="UP000887577">
    <property type="component" value="Unplaced"/>
</dbReference>
<dbReference type="WBParaSite" id="PSU_v2.g11632.t1">
    <property type="protein sequence ID" value="PSU_v2.g11632.t1"/>
    <property type="gene ID" value="PSU_v2.g11632"/>
</dbReference>
<dbReference type="PANTHER" id="PTHR10887">
    <property type="entry name" value="DNA2/NAM7 HELICASE FAMILY"/>
    <property type="match status" value="1"/>
</dbReference>
<feature type="domain" description="DNA2/NAM7 helicase helicase" evidence="1">
    <location>
        <begin position="277"/>
        <end position="396"/>
    </location>
</feature>
<dbReference type="Pfam" id="PF13086">
    <property type="entry name" value="AAA_11"/>
    <property type="match status" value="1"/>
</dbReference>
<evidence type="ECO:0000313" key="3">
    <source>
        <dbReference type="WBParaSite" id="PSU_v2.g11632.t1"/>
    </source>
</evidence>
<sequence length="449" mass="50920">MFSLGNLILIQQLHPGEILDIKLHQFSQTICGLLNKARCSGSKALNEELFRQPELNERFLSKLSRFPENVRKGAEKFEIFAYLHLVQEEIEADMPVVQNVTISINNESTHGLDRNTISNIKDGKKLKSIIFINVPYQRNLSIKDKFATMIPVHLVRTKEVEAASKNPKLYKVYIAKVISPSQNKGTTTLIATLEAKIKKEFEGINANEKFSIFIPPNADATNSILSSLKKVVENRDLVDKIFIYFRNNNTAVINDYNREMNYEMTSMFGNNSAQKLFNQKQKEAIFSMTRSVNTTFILYGPPGSGKTYTIVEAIRRLLDPPPRSFFNFFSSLPPTKKILICTPSNLAADAIAEAILDQNFVSESDIFRLMSSSRDAFGRNHKLESITRTTNIYSNESDEAVRQIYDIPPKTEIMAFKIIVCTLGSTPKLSKYLSPGHFSHIFVDEVCYQ</sequence>
<dbReference type="Gene3D" id="3.40.50.300">
    <property type="entry name" value="P-loop containing nucleotide triphosphate hydrolases"/>
    <property type="match status" value="1"/>
</dbReference>
<dbReference type="GO" id="GO:0043186">
    <property type="term" value="C:P granule"/>
    <property type="evidence" value="ECO:0007669"/>
    <property type="project" value="TreeGrafter"/>
</dbReference>
<dbReference type="InterPro" id="IPR041677">
    <property type="entry name" value="DNA2/NAM7_AAA_11"/>
</dbReference>
<reference evidence="3" key="1">
    <citation type="submission" date="2022-11" db="UniProtKB">
        <authorList>
            <consortium name="WormBaseParasite"/>
        </authorList>
    </citation>
    <scope>IDENTIFICATION</scope>
</reference>
<dbReference type="AlphaFoldDB" id="A0A914XUK7"/>
<evidence type="ECO:0000313" key="2">
    <source>
        <dbReference type="Proteomes" id="UP000887577"/>
    </source>
</evidence>
<name>A0A914XUK7_9BILA</name>
<dbReference type="GO" id="GO:0004386">
    <property type="term" value="F:helicase activity"/>
    <property type="evidence" value="ECO:0007669"/>
    <property type="project" value="InterPro"/>
</dbReference>
<dbReference type="SUPFAM" id="SSF52540">
    <property type="entry name" value="P-loop containing nucleoside triphosphate hydrolases"/>
    <property type="match status" value="1"/>
</dbReference>
<dbReference type="PANTHER" id="PTHR10887:SF322">
    <property type="entry name" value="HELICASE MOV-10"/>
    <property type="match status" value="1"/>
</dbReference>
<dbReference type="GO" id="GO:0005829">
    <property type="term" value="C:cytosol"/>
    <property type="evidence" value="ECO:0007669"/>
    <property type="project" value="TreeGrafter"/>
</dbReference>
<dbReference type="InterPro" id="IPR045055">
    <property type="entry name" value="DNA2/NAM7-like"/>
</dbReference>